<feature type="compositionally biased region" description="Polar residues" evidence="1">
    <location>
        <begin position="706"/>
        <end position="722"/>
    </location>
</feature>
<feature type="compositionally biased region" description="Polar residues" evidence="1">
    <location>
        <begin position="926"/>
        <end position="949"/>
    </location>
</feature>
<dbReference type="Pfam" id="PF25422">
    <property type="entry name" value="DUF7892"/>
    <property type="match status" value="1"/>
</dbReference>
<feature type="region of interest" description="Disordered" evidence="1">
    <location>
        <begin position="628"/>
        <end position="722"/>
    </location>
</feature>
<keyword evidence="4" id="KW-1185">Reference proteome</keyword>
<dbReference type="CDD" id="cd09917">
    <property type="entry name" value="F-box_SF"/>
    <property type="match status" value="1"/>
</dbReference>
<organism evidence="3 4">
    <name type="scientific">Thermothielavioides terrestris (strain ATCC 38088 / NRRL 8126)</name>
    <name type="common">Thielavia terrestris</name>
    <dbReference type="NCBI Taxonomy" id="578455"/>
    <lineage>
        <taxon>Eukaryota</taxon>
        <taxon>Fungi</taxon>
        <taxon>Dikarya</taxon>
        <taxon>Ascomycota</taxon>
        <taxon>Pezizomycotina</taxon>
        <taxon>Sordariomycetes</taxon>
        <taxon>Sordariomycetidae</taxon>
        <taxon>Sordariales</taxon>
        <taxon>Chaetomiaceae</taxon>
        <taxon>Thermothielavioides</taxon>
        <taxon>Thermothielavioides terrestris</taxon>
    </lineage>
</organism>
<dbReference type="HOGENOM" id="CLU_003437_0_0_1"/>
<dbReference type="RefSeq" id="XP_003652148.1">
    <property type="nucleotide sequence ID" value="XM_003652100.1"/>
</dbReference>
<feature type="domain" description="DUF7892" evidence="2">
    <location>
        <begin position="729"/>
        <end position="879"/>
    </location>
</feature>
<feature type="compositionally biased region" description="Pro residues" evidence="1">
    <location>
        <begin position="638"/>
        <end position="658"/>
    </location>
</feature>
<feature type="region of interest" description="Disordered" evidence="1">
    <location>
        <begin position="891"/>
        <end position="1107"/>
    </location>
</feature>
<proteinExistence type="predicted"/>
<evidence type="ECO:0000259" key="2">
    <source>
        <dbReference type="Pfam" id="PF25422"/>
    </source>
</evidence>
<dbReference type="InterPro" id="IPR057214">
    <property type="entry name" value="DUF7892"/>
</dbReference>
<feature type="compositionally biased region" description="Basic and acidic residues" evidence="1">
    <location>
        <begin position="1017"/>
        <end position="1026"/>
    </location>
</feature>
<feature type="region of interest" description="Disordered" evidence="1">
    <location>
        <begin position="281"/>
        <end position="302"/>
    </location>
</feature>
<dbReference type="OrthoDB" id="2322499at2759"/>
<feature type="region of interest" description="Disordered" evidence="1">
    <location>
        <begin position="1312"/>
        <end position="1341"/>
    </location>
</feature>
<evidence type="ECO:0000256" key="1">
    <source>
        <dbReference type="SAM" id="MobiDB-lite"/>
    </source>
</evidence>
<feature type="compositionally biased region" description="Basic and acidic residues" evidence="1">
    <location>
        <begin position="1034"/>
        <end position="1046"/>
    </location>
</feature>
<feature type="compositionally biased region" description="Pro residues" evidence="1">
    <location>
        <begin position="665"/>
        <end position="683"/>
    </location>
</feature>
<protein>
    <recommendedName>
        <fullName evidence="2">DUF7892 domain-containing protein</fullName>
    </recommendedName>
</protein>
<gene>
    <name evidence="3" type="ORF">THITE_119388</name>
</gene>
<dbReference type="EMBL" id="CP003010">
    <property type="protein sequence ID" value="AEO65812.1"/>
    <property type="molecule type" value="Genomic_DNA"/>
</dbReference>
<dbReference type="InterPro" id="IPR036047">
    <property type="entry name" value="F-box-like_dom_sf"/>
</dbReference>
<feature type="compositionally biased region" description="Polar residues" evidence="1">
    <location>
        <begin position="892"/>
        <end position="906"/>
    </location>
</feature>
<reference evidence="3 4" key="1">
    <citation type="journal article" date="2011" name="Nat. Biotechnol.">
        <title>Comparative genomic analysis of the thermophilic biomass-degrading fungi Myceliophthora thermophila and Thielavia terrestris.</title>
        <authorList>
            <person name="Berka R.M."/>
            <person name="Grigoriev I.V."/>
            <person name="Otillar R."/>
            <person name="Salamov A."/>
            <person name="Grimwood J."/>
            <person name="Reid I."/>
            <person name="Ishmael N."/>
            <person name="John T."/>
            <person name="Darmond C."/>
            <person name="Moisan M.-C."/>
            <person name="Henrissat B."/>
            <person name="Coutinho P.M."/>
            <person name="Lombard V."/>
            <person name="Natvig D.O."/>
            <person name="Lindquist E."/>
            <person name="Schmutz J."/>
            <person name="Lucas S."/>
            <person name="Harris P."/>
            <person name="Powlowski J."/>
            <person name="Bellemare A."/>
            <person name="Taylor D."/>
            <person name="Butler G."/>
            <person name="de Vries R.P."/>
            <person name="Allijn I.E."/>
            <person name="van den Brink J."/>
            <person name="Ushinsky S."/>
            <person name="Storms R."/>
            <person name="Powell A.J."/>
            <person name="Paulsen I.T."/>
            <person name="Elbourne L.D.H."/>
            <person name="Baker S.E."/>
            <person name="Magnuson J."/>
            <person name="LaBoissiere S."/>
            <person name="Clutterbuck A.J."/>
            <person name="Martinez D."/>
            <person name="Wogulis M."/>
            <person name="de Leon A.L."/>
            <person name="Rey M.W."/>
            <person name="Tsang A."/>
        </authorList>
    </citation>
    <scope>NUCLEOTIDE SEQUENCE [LARGE SCALE GENOMIC DNA]</scope>
    <source>
        <strain evidence="4">ATCC 38088 / NRRL 8126</strain>
    </source>
</reference>
<dbReference type="eggNOG" id="ENOG502RPXF">
    <property type="taxonomic scope" value="Eukaryota"/>
</dbReference>
<name>G2R2D9_THETT</name>
<accession>G2R2D9</accession>
<dbReference type="KEGG" id="ttt:THITE_119388"/>
<dbReference type="Proteomes" id="UP000008181">
    <property type="component" value="Chromosome 2"/>
</dbReference>
<evidence type="ECO:0000313" key="4">
    <source>
        <dbReference type="Proteomes" id="UP000008181"/>
    </source>
</evidence>
<feature type="compositionally biased region" description="Polar residues" evidence="1">
    <location>
        <begin position="1076"/>
        <end position="1087"/>
    </location>
</feature>
<evidence type="ECO:0000313" key="3">
    <source>
        <dbReference type="EMBL" id="AEO65812.1"/>
    </source>
</evidence>
<dbReference type="SUPFAM" id="SSF81383">
    <property type="entry name" value="F-box domain"/>
    <property type="match status" value="1"/>
</dbReference>
<dbReference type="GeneID" id="11516670"/>
<sequence>MDLEPQPWTAAGSSPSLDRSLLPPEIWHHIFTFCPPKSLGKLLAVNKLFNLYLDPASSSPRDVPGSATRGVLEPMEPNAIWQASRRLFWSHMPAPLRSKTELDMWRLACSPRCQACGKLDARERSGRPDPRHPGPGPEGVTAIWTFGSRLCGSCLLKSSIKDIDLLISSSLPSAVIPALPFVFITQDLDVFSATTLEQGQLPPSSPVTKWFSSSDVKALEEEFAQVRDMGQGTVGEWLKGLDGRGSALQHDASKWEKWELSGGTAKMCSQLYPGYARKVPLPQPQKLTTDGSLPPPSLRQSLPLGRHERTAEEIVELKAARRAEIERRALLLDPPLTADVLRHIPSFQAATQIVARFDDDAWERLKPRLLAQRADAEKLRDGELAAKSEPKQDRREQRRLEVTLATTMEARDRIDKAWEEAQAPLRAKIAGFADDVIRDSWGKGKKVTRENCSRFAVDALLQVRARFYAEVAKEAAAARAAGRKPTTDPPEGPFTQKLTLENMKWIFDTKIKPHTEPFRKELFYCSGCVGNFKQFGFEGVIQHYAAKHTNALSLGSIVVHWRAEWPARPPFSATARPPKATFNPHARSGYAVNGGAPPFAGYNYPPQQGTMPAPPAAYPPAMGYGYATQTNNDYYQQPPHPPQPYQPSPIAPHFPPQPGYDQQPSYPPPPPTAYPPYQPPVMPYPGATAEPAQSFIPPPGGHYNHQYGTYQPGSTGDSYAPSQPSAFPDPYQTKVEDIARNSREVWRALGDIKDLPGSVRVFVTIHHLVKRFRSRFYETPPLTMFIDGLSNNKEMRPVRNVNGLVCKACHLGLGNANTVEQDRKRFSLPQLANHFQSKHVEPAQTTPAPLDWVLDMVLLPDLTVLSHLASSISKAQRALLAAAIPSAFTPRPVSTTAKELPEQQQALEPPRSAAEGCQSMPATARDASSTSNGNPTSSANKDESSTVSKSMGVDHRSSAQSSLIATPGAMSDNGHSSAGNEKGGHSSRQSRPVHGQDGCGDHAKATGNDNWGSLEDTGGRGDRVFGRGESTTVDESRLREGQDARAMRTAYPGVTTAVRLPGSNPERPGTVGPSLDQASEQPNSESSQRLEPREQVPPVNADQGSNIMAALESRLEQRRLPQFQVQQGRSSAELPTYRHVSAAQYDTESYAQLGDRAGRARSPGRQPQYRADWLRVEGSNSSGRQVDVTYYSGPAPGGVRHEAYSPGRTHHAEFSEPHLLRSEERRFGLPDPRANSRSHGTVTAETEYYRHHEDMRMPPRPPIEAYEIVQVIDEHGEYYIRRPVRRLPDARYVYDERRVHRDIVSGAAAEPGYAPVSRSSLPREAVQARPAAGSWPTDRGADSAYYEEYDPRFPAA</sequence>